<name>A0A1F5L4W1_PENAI</name>
<dbReference type="AlphaFoldDB" id="A0A1F5L4W1"/>
<dbReference type="STRING" id="1835702.A0A1F5L4W1"/>
<dbReference type="SUPFAM" id="SSF49785">
    <property type="entry name" value="Galactose-binding domain-like"/>
    <property type="match status" value="1"/>
</dbReference>
<reference evidence="1 2" key="1">
    <citation type="journal article" date="2016" name="Sci. Rep.">
        <title>Penicillium arizonense, a new, genome sequenced fungal species, reveals a high chemical diversity in secreted metabolites.</title>
        <authorList>
            <person name="Grijseels S."/>
            <person name="Nielsen J.C."/>
            <person name="Randelovic M."/>
            <person name="Nielsen J."/>
            <person name="Nielsen K.F."/>
            <person name="Workman M."/>
            <person name="Frisvad J.C."/>
        </authorList>
    </citation>
    <scope>NUCLEOTIDE SEQUENCE [LARGE SCALE GENOMIC DNA]</scope>
    <source>
        <strain evidence="1 2">CBS 141311</strain>
    </source>
</reference>
<protein>
    <recommendedName>
        <fullName evidence="3">Glycosyl hydrolases family 2 sugar binding domain-containing protein</fullName>
    </recommendedName>
</protein>
<dbReference type="GeneID" id="34581414"/>
<dbReference type="Proteomes" id="UP000177622">
    <property type="component" value="Unassembled WGS sequence"/>
</dbReference>
<evidence type="ECO:0000313" key="1">
    <source>
        <dbReference type="EMBL" id="OGE47951.1"/>
    </source>
</evidence>
<dbReference type="Pfam" id="PF17132">
    <property type="entry name" value="Glyco_hydro_106"/>
    <property type="match status" value="1"/>
</dbReference>
<evidence type="ECO:0000313" key="2">
    <source>
        <dbReference type="Proteomes" id="UP000177622"/>
    </source>
</evidence>
<gene>
    <name evidence="1" type="ORF">PENARI_c034G00699</name>
</gene>
<dbReference type="OrthoDB" id="2588159at2759"/>
<dbReference type="Gene3D" id="2.60.120.260">
    <property type="entry name" value="Galactose-binding domain-like"/>
    <property type="match status" value="1"/>
</dbReference>
<dbReference type="PANTHER" id="PTHR36848">
    <property type="entry name" value="DNA-BINDING PROTEIN (PUTATIVE SECRETED PROTEIN)-RELATED"/>
    <property type="match status" value="1"/>
</dbReference>
<dbReference type="InterPro" id="IPR008979">
    <property type="entry name" value="Galactose-bd-like_sf"/>
</dbReference>
<dbReference type="PANTHER" id="PTHR36848:SF2">
    <property type="entry name" value="SECRETED PROTEIN"/>
    <property type="match status" value="1"/>
</dbReference>
<dbReference type="InterPro" id="IPR053161">
    <property type="entry name" value="Ulvan_degrading_GH"/>
</dbReference>
<dbReference type="RefSeq" id="XP_022483408.1">
    <property type="nucleotide sequence ID" value="XM_022636680.1"/>
</dbReference>
<proteinExistence type="predicted"/>
<comment type="caution">
    <text evidence="1">The sequence shown here is derived from an EMBL/GenBank/DDBJ whole genome shotgun (WGS) entry which is preliminary data.</text>
</comment>
<accession>A0A1F5L4W1</accession>
<organism evidence="1 2">
    <name type="scientific">Penicillium arizonense</name>
    <dbReference type="NCBI Taxonomy" id="1835702"/>
    <lineage>
        <taxon>Eukaryota</taxon>
        <taxon>Fungi</taxon>
        <taxon>Dikarya</taxon>
        <taxon>Ascomycota</taxon>
        <taxon>Pezizomycotina</taxon>
        <taxon>Eurotiomycetes</taxon>
        <taxon>Eurotiomycetidae</taxon>
        <taxon>Eurotiales</taxon>
        <taxon>Aspergillaceae</taxon>
        <taxon>Penicillium</taxon>
    </lineage>
</organism>
<keyword evidence="2" id="KW-1185">Reference proteome</keyword>
<sequence>MSLMFMDEDEAKGAGLPRENTSELVQNWYDAALFFLNEADFMRNPDFKTVQVIAILLGLAKNVGDFDLVPVLQATGIRIGQILGMDSKSNHRFEVQMAAIEHISGENLLEDFVLTTDEALANIISQLPSYLLEGAVTDKEQYPPWPVIADTNDQTDAPVNRGSFENPAARLRPRFRYWLPDASVDAEIVKDNIKSAGAIGAGGVEFLPFYNYGGSLDVKPADADWSKYGFGTPSYNKLFLAALKAHKEAGLAMDFAMGPNQGQGVPANPDDEGLMWDLQSSSVTIPSSGHFAGVIPGWGSGELVALVSAEVLASKNHSLASGSPSFFGAAQTWYLELTLKNSSLTEWTDKVSSSGRVSLDLPLAQSSYRLFAFYQLQTYSKNLEYTNSETKDITGNGSFIVDHYSARGAQTITKFWETHLLDSETSELLKEVGNYGWEDSIEITSTMAWTPSLPTIFKSKYGYDLKTFLPLLMYGDNNINTQSTKPGYTQCRLNTPDQGLGYINDFRGALVEGYRNYLQEITGWINSKLSLQMSAQVSYNLPMDMEANIPFVNAPECESLQFGNNVDGYRQFAGPAHLSGKRVISNEMGAMMLESYNYPHPELLFSINRAVVGGVNQVVLHGQSYTGNYYGTTWPGYTAFSYLFSDSYSNKQPSWDHGFGDVLNYIARVQYLQQSGIPRTDIAIYNKVSGTNPNFPTLYSSDDLVNSGYSYSYLSPDNFALPEATIKNGQLGPKGPKYKALVITGNSNLTLEGAQYLRKYARAGFPVILSGGDPGFYASYDSRDRASVEKAISVLKQSKNVYSVAAGEVAKKLHSLGLSPRVSVKTNGTWYTTWREDTVHGMDHAFVFCDTNASTGSVSILSKKTPFLLDPWTGDKKPLLNYQRKDDSVIIPLSLAGNQTVIIGFQDESGPKVHVTQISSAVLGGDSTSNGDIVLHISASKESKPLSLSNGKHIKVPTGVASATKLSNWTLTAEHWEAPQNMSDASIIADKHNTTHPLSSLISWAQIEGLKNASGLGYYSTTFSWPPPKSSGKADGAYLVLPPIKHAARLYVNGHQLPPLDLAAPRADVAPYLRVGQNQVTVVAPTTMWNYIRTILGDIKNSDAAPLLSILSPTLPPRSDNGLIGEVKLVPYIKLRLEA</sequence>
<evidence type="ECO:0008006" key="3">
    <source>
        <dbReference type="Google" id="ProtNLM"/>
    </source>
</evidence>
<dbReference type="EMBL" id="LXJU01000034">
    <property type="protein sequence ID" value="OGE47951.1"/>
    <property type="molecule type" value="Genomic_DNA"/>
</dbReference>